<dbReference type="Proteomes" id="UP000682877">
    <property type="component" value="Chromosome 8"/>
</dbReference>
<dbReference type="EMBL" id="LR999458">
    <property type="protein sequence ID" value="CAE6229619.1"/>
    <property type="molecule type" value="Genomic_DNA"/>
</dbReference>
<dbReference type="AlphaFoldDB" id="A0A8S2B6R0"/>
<accession>A0A8S2B6R0</accession>
<dbReference type="InterPro" id="IPR011989">
    <property type="entry name" value="ARM-like"/>
</dbReference>
<gene>
    <name evidence="1" type="ORF">AARE701A_LOCUS20989</name>
</gene>
<dbReference type="InterPro" id="IPR016024">
    <property type="entry name" value="ARM-type_fold"/>
</dbReference>
<keyword evidence="2" id="KW-1185">Reference proteome</keyword>
<organism evidence="1 2">
    <name type="scientific">Arabidopsis arenosa</name>
    <name type="common">Sand rock-cress</name>
    <name type="synonym">Cardaminopsis arenosa</name>
    <dbReference type="NCBI Taxonomy" id="38785"/>
    <lineage>
        <taxon>Eukaryota</taxon>
        <taxon>Viridiplantae</taxon>
        <taxon>Streptophyta</taxon>
        <taxon>Embryophyta</taxon>
        <taxon>Tracheophyta</taxon>
        <taxon>Spermatophyta</taxon>
        <taxon>Magnoliopsida</taxon>
        <taxon>eudicotyledons</taxon>
        <taxon>Gunneridae</taxon>
        <taxon>Pentapetalae</taxon>
        <taxon>rosids</taxon>
        <taxon>malvids</taxon>
        <taxon>Brassicales</taxon>
        <taxon>Brassicaceae</taxon>
        <taxon>Camelineae</taxon>
        <taxon>Arabidopsis</taxon>
    </lineage>
</organism>
<evidence type="ECO:0000313" key="2">
    <source>
        <dbReference type="Proteomes" id="UP000682877"/>
    </source>
</evidence>
<evidence type="ECO:0000313" key="1">
    <source>
        <dbReference type="EMBL" id="CAE6229619.1"/>
    </source>
</evidence>
<reference evidence="1" key="1">
    <citation type="submission" date="2021-01" db="EMBL/GenBank/DDBJ databases">
        <authorList>
            <person name="Bezrukov I."/>
        </authorList>
    </citation>
    <scope>NUCLEOTIDE SEQUENCE</scope>
</reference>
<sequence length="126" mass="14081">MLISFKKTTSNKVLGLSFHSKKPWILASLLNGGIELWDYRRETLIQRSGSEEVQEHIAGAISNISAVEEIRTTLAEEGVVPVLLPLLISGSSLVKEKTVNFISLISSSGEYFRDLIVRERGLQIRR</sequence>
<dbReference type="PANTHER" id="PTHR46043:SF2">
    <property type="entry name" value="ARM REPEAT SUPERFAMILY PROTEIN"/>
    <property type="match status" value="1"/>
</dbReference>
<dbReference type="SUPFAM" id="SSF48371">
    <property type="entry name" value="ARM repeat"/>
    <property type="match status" value="1"/>
</dbReference>
<proteinExistence type="predicted"/>
<dbReference type="Gene3D" id="1.25.10.10">
    <property type="entry name" value="Leucine-rich Repeat Variant"/>
    <property type="match status" value="1"/>
</dbReference>
<protein>
    <submittedName>
        <fullName evidence="1">Uncharacterized protein</fullName>
    </submittedName>
</protein>
<name>A0A8S2B6R0_ARAAE</name>
<dbReference type="PANTHER" id="PTHR46043">
    <property type="entry name" value="ARM REPEAT SUPERFAMILY PROTEIN"/>
    <property type="match status" value="1"/>
</dbReference>